<dbReference type="GO" id="GO:0006508">
    <property type="term" value="P:proteolysis"/>
    <property type="evidence" value="ECO:0007669"/>
    <property type="project" value="UniProtKB-KW"/>
</dbReference>
<dbReference type="AlphaFoldDB" id="A0AA39Y336"/>
<keyword evidence="12" id="KW-1185">Reference proteome</keyword>
<dbReference type="GO" id="GO:0016020">
    <property type="term" value="C:membrane"/>
    <property type="evidence" value="ECO:0007669"/>
    <property type="project" value="InterPro"/>
</dbReference>
<dbReference type="PROSITE" id="PS00137">
    <property type="entry name" value="SUBTILASE_HIS"/>
    <property type="match status" value="1"/>
</dbReference>
<dbReference type="PANTHER" id="PTHR43399:SF4">
    <property type="entry name" value="CELL WALL-ASSOCIATED PROTEASE"/>
    <property type="match status" value="1"/>
</dbReference>
<evidence type="ECO:0000259" key="10">
    <source>
        <dbReference type="Pfam" id="PF06280"/>
    </source>
</evidence>
<keyword evidence="3 8" id="KW-0732">Signal</keyword>
<dbReference type="InterPro" id="IPR034187">
    <property type="entry name" value="Peptidases_S8_5"/>
</dbReference>
<protein>
    <submittedName>
        <fullName evidence="11">Minor extracellular protease vpr</fullName>
    </submittedName>
</protein>
<feature type="active site" description="Charge relay system" evidence="6 7">
    <location>
        <position position="238"/>
    </location>
</feature>
<dbReference type="SUPFAM" id="SSF52025">
    <property type="entry name" value="PA domain"/>
    <property type="match status" value="1"/>
</dbReference>
<comment type="caution">
    <text evidence="11">The sequence shown here is derived from an EMBL/GenBank/DDBJ whole genome shotgun (WGS) entry which is preliminary data.</text>
</comment>
<keyword evidence="2 7" id="KW-0645">Protease</keyword>
<dbReference type="Pfam" id="PF00082">
    <property type="entry name" value="Peptidase_S8"/>
    <property type="match status" value="1"/>
</dbReference>
<dbReference type="SUPFAM" id="SSF52743">
    <property type="entry name" value="Subtilisin-like"/>
    <property type="match status" value="1"/>
</dbReference>
<evidence type="ECO:0000256" key="4">
    <source>
        <dbReference type="ARBA" id="ARBA00022801"/>
    </source>
</evidence>
<dbReference type="Gene3D" id="3.40.50.200">
    <property type="entry name" value="Peptidase S8/S53 domain"/>
    <property type="match status" value="2"/>
</dbReference>
<dbReference type="InterPro" id="IPR036852">
    <property type="entry name" value="Peptidase_S8/S53_dom_sf"/>
</dbReference>
<gene>
    <name evidence="11" type="primary">vpr</name>
    <name evidence="11" type="ORF">DIS24_g8467</name>
</gene>
<keyword evidence="4 7" id="KW-0378">Hydrolase</keyword>
<dbReference type="InterPro" id="IPR010435">
    <property type="entry name" value="C5a/SBT2-like_Fn3"/>
</dbReference>
<dbReference type="GO" id="GO:0004252">
    <property type="term" value="F:serine-type endopeptidase activity"/>
    <property type="evidence" value="ECO:0007669"/>
    <property type="project" value="UniProtKB-UniRule"/>
</dbReference>
<dbReference type="Proteomes" id="UP001175001">
    <property type="component" value="Unassembled WGS sequence"/>
</dbReference>
<keyword evidence="5 7" id="KW-0720">Serine protease</keyword>
<dbReference type="EMBL" id="JAUJDW010000063">
    <property type="protein sequence ID" value="KAK0644829.1"/>
    <property type="molecule type" value="Genomic_DNA"/>
</dbReference>
<evidence type="ECO:0000259" key="9">
    <source>
        <dbReference type="Pfam" id="PF00082"/>
    </source>
</evidence>
<reference evidence="11" key="1">
    <citation type="submission" date="2023-06" db="EMBL/GenBank/DDBJ databases">
        <title>Multi-omics analyses reveal the molecular pathogenesis toolkit of Lasiodiplodia hormozganensis, a cross-kingdom pathogen.</title>
        <authorList>
            <person name="Felix C."/>
            <person name="Meneses R."/>
            <person name="Goncalves M.F.M."/>
            <person name="Tilleman L."/>
            <person name="Duarte A.S."/>
            <person name="Jorrin-Novo J.V."/>
            <person name="Van De Peer Y."/>
            <person name="Deforce D."/>
            <person name="Van Nieuwerburgh F."/>
            <person name="Esteves A.C."/>
            <person name="Alves A."/>
        </authorList>
    </citation>
    <scope>NUCLEOTIDE SEQUENCE</scope>
    <source>
        <strain evidence="11">CBS 339.90</strain>
    </source>
</reference>
<feature type="domain" description="C5a peptidase/Subtilisin-like protease SBT2-like Fn3-like" evidence="10">
    <location>
        <begin position="651"/>
        <end position="765"/>
    </location>
</feature>
<proteinExistence type="inferred from homology"/>
<sequence>MQSTLALLLGALALTNAQPTQRAQAAEPSHVPNAYFVHLRNSTADGERADPKAAFHRKCAEKAVAYNVRYEFNDSDLFYGLSVSLSNDSAVDALKSIPEVTHVSPVRWIPRPELDTAFADNSAAAFESNLHHAVRSAASHHAKRASTSADAAAVDFNSAHRLTGVDEAHAAGIRGAGVKIAIVDSGVDHRHPALGGCFGAGCKFSFGYDLVGDAYDGYDPSKIAPKPDPLTTCLGGFHGTHVSGIVGMDATGTNDTLFSSLVGVAPEAELGMYRVFGCTGGAHEDVIVAAMQRAADDGPHLISMSLGGYAAWGGDPSSPYLELVAGLKRRGIAVVAAAGNNGESGPFWLSDPAIMPDALAVASVENSEFPTYELRDDGGESHRYGALYPFPSGNYTAVVAGDGSAQSEFGCYSENYEALAANLTGDISNYVVVVKRGWCPVTVSQQQAVANGFTKILTFPDPDSDNIFIQGYGVPVVAVVGNGTIVSIGSTTDSTIYDAIKTNGEVKLSFTDKTPVLEEQFLGGQMNNFSSVGPSWDFALKPQIAAPGGNIISTYPLGGGGWAVASGTSMAAPYLSGVYALVKSQHPDLSIDEIFDILKTTAKPLLAAGREDYSPTPQQGAGLVSAADAVFHQTTVSPSQFELGGTEKLATVDTTITLRNPTAEDVTYELGHTAANGMAFYPYGNSAPDNLGWSDGRYINLAPLPFAASIKFPSSTSITVPAGGSASVAFTVSPPTGLDPKEIPIYSGFITATSSLNETLSIPYVGAPYDYSTTPLIGLDPPTPGIHDANRSVFAAPQVYQYGSKQAQGAHQAYAFYDDDTPVFRYSLLQPTRWTRVDVVDAATDFVPTWYGYDPTQAVANYTRTSMTPNGTVAGVEVLGNIYLFSGDTPLTQLSLQWSFPLRDVTGTTYVGLKKGGYRLLVQWLRFGGDEEKREDWESWMSGIIESTRDAYEGPVNGTAV</sequence>
<dbReference type="InterPro" id="IPR023827">
    <property type="entry name" value="Peptidase_S8_Asp-AS"/>
</dbReference>
<feature type="signal peptide" evidence="8">
    <location>
        <begin position="1"/>
        <end position="17"/>
    </location>
</feature>
<dbReference type="InterPro" id="IPR046450">
    <property type="entry name" value="PA_dom_sf"/>
</dbReference>
<feature type="active site" description="Charge relay system" evidence="6 7">
    <location>
        <position position="569"/>
    </location>
</feature>
<dbReference type="PROSITE" id="PS00136">
    <property type="entry name" value="SUBTILASE_ASP"/>
    <property type="match status" value="1"/>
</dbReference>
<evidence type="ECO:0000313" key="12">
    <source>
        <dbReference type="Proteomes" id="UP001175001"/>
    </source>
</evidence>
<evidence type="ECO:0000256" key="8">
    <source>
        <dbReference type="SAM" id="SignalP"/>
    </source>
</evidence>
<evidence type="ECO:0000256" key="2">
    <source>
        <dbReference type="ARBA" id="ARBA00022670"/>
    </source>
</evidence>
<dbReference type="InterPro" id="IPR022398">
    <property type="entry name" value="Peptidase_S8_His-AS"/>
</dbReference>
<feature type="domain" description="Peptidase S8/S53" evidence="9">
    <location>
        <begin position="175"/>
        <end position="605"/>
    </location>
</feature>
<dbReference type="Gene3D" id="2.60.40.1710">
    <property type="entry name" value="Subtilisin-like superfamily"/>
    <property type="match status" value="1"/>
</dbReference>
<dbReference type="InterPro" id="IPR051048">
    <property type="entry name" value="Peptidase_S8/S53_subtilisin"/>
</dbReference>
<dbReference type="InterPro" id="IPR015500">
    <property type="entry name" value="Peptidase_S8_subtilisin-rel"/>
</dbReference>
<feature type="chain" id="PRO_5041440385" evidence="8">
    <location>
        <begin position="18"/>
        <end position="961"/>
    </location>
</feature>
<evidence type="ECO:0000256" key="6">
    <source>
        <dbReference type="PIRSR" id="PIRSR615500-1"/>
    </source>
</evidence>
<evidence type="ECO:0000256" key="1">
    <source>
        <dbReference type="ARBA" id="ARBA00011073"/>
    </source>
</evidence>
<dbReference type="PROSITE" id="PS51892">
    <property type="entry name" value="SUBTILASE"/>
    <property type="match status" value="1"/>
</dbReference>
<organism evidence="11 12">
    <name type="scientific">Lasiodiplodia hormozganensis</name>
    <dbReference type="NCBI Taxonomy" id="869390"/>
    <lineage>
        <taxon>Eukaryota</taxon>
        <taxon>Fungi</taxon>
        <taxon>Dikarya</taxon>
        <taxon>Ascomycota</taxon>
        <taxon>Pezizomycotina</taxon>
        <taxon>Dothideomycetes</taxon>
        <taxon>Dothideomycetes incertae sedis</taxon>
        <taxon>Botryosphaeriales</taxon>
        <taxon>Botryosphaeriaceae</taxon>
        <taxon>Lasiodiplodia</taxon>
    </lineage>
</organism>
<evidence type="ECO:0000256" key="3">
    <source>
        <dbReference type="ARBA" id="ARBA00022729"/>
    </source>
</evidence>
<dbReference type="PRINTS" id="PR00723">
    <property type="entry name" value="SUBTILISIN"/>
</dbReference>
<dbReference type="Pfam" id="PF06280">
    <property type="entry name" value="fn3_5"/>
    <property type="match status" value="1"/>
</dbReference>
<dbReference type="CDD" id="cd07489">
    <property type="entry name" value="Peptidases_S8_5"/>
    <property type="match status" value="1"/>
</dbReference>
<evidence type="ECO:0000256" key="7">
    <source>
        <dbReference type="PROSITE-ProRule" id="PRU01240"/>
    </source>
</evidence>
<feature type="active site" description="Charge relay system" evidence="6 7">
    <location>
        <position position="184"/>
    </location>
</feature>
<comment type="similarity">
    <text evidence="1 7">Belongs to the peptidase S8 family.</text>
</comment>
<name>A0AA39Y336_9PEZI</name>
<accession>A0AA39Y336</accession>
<evidence type="ECO:0000313" key="11">
    <source>
        <dbReference type="EMBL" id="KAK0644829.1"/>
    </source>
</evidence>
<dbReference type="InterPro" id="IPR000209">
    <property type="entry name" value="Peptidase_S8/S53_dom"/>
</dbReference>
<dbReference type="PANTHER" id="PTHR43399">
    <property type="entry name" value="SUBTILISIN-RELATED"/>
    <property type="match status" value="1"/>
</dbReference>
<evidence type="ECO:0000256" key="5">
    <source>
        <dbReference type="ARBA" id="ARBA00022825"/>
    </source>
</evidence>